<evidence type="ECO:0000313" key="1">
    <source>
        <dbReference type="EMBL" id="SVA64908.1"/>
    </source>
</evidence>
<protein>
    <submittedName>
        <fullName evidence="1">Uncharacterized protein</fullName>
    </submittedName>
</protein>
<reference evidence="1" key="1">
    <citation type="submission" date="2018-05" db="EMBL/GenBank/DDBJ databases">
        <authorList>
            <person name="Lanie J.A."/>
            <person name="Ng W.-L."/>
            <person name="Kazmierczak K.M."/>
            <person name="Andrzejewski T.M."/>
            <person name="Davidsen T.M."/>
            <person name="Wayne K.J."/>
            <person name="Tettelin H."/>
            <person name="Glass J.I."/>
            <person name="Rusch D."/>
            <person name="Podicherti R."/>
            <person name="Tsui H.-C.T."/>
            <person name="Winkler M.E."/>
        </authorList>
    </citation>
    <scope>NUCLEOTIDE SEQUENCE</scope>
</reference>
<accession>A0A381XJJ5</accession>
<name>A0A381XJJ5_9ZZZZ</name>
<gene>
    <name evidence="1" type="ORF">METZ01_LOCUS117762</name>
</gene>
<feature type="non-terminal residue" evidence="1">
    <location>
        <position position="1"/>
    </location>
</feature>
<organism evidence="1">
    <name type="scientific">marine metagenome</name>
    <dbReference type="NCBI Taxonomy" id="408172"/>
    <lineage>
        <taxon>unclassified sequences</taxon>
        <taxon>metagenomes</taxon>
        <taxon>ecological metagenomes</taxon>
    </lineage>
</organism>
<dbReference type="AlphaFoldDB" id="A0A381XJJ5"/>
<feature type="non-terminal residue" evidence="1">
    <location>
        <position position="47"/>
    </location>
</feature>
<proteinExistence type="predicted"/>
<dbReference type="EMBL" id="UINC01015408">
    <property type="protein sequence ID" value="SVA64908.1"/>
    <property type="molecule type" value="Genomic_DNA"/>
</dbReference>
<sequence>VQLSSLAVLIQNQAKRVFVMLNQIAVSRRSFLVDSPICFHLSCHSID</sequence>